<dbReference type="Gene3D" id="2.60.40.10">
    <property type="entry name" value="Immunoglobulins"/>
    <property type="match status" value="3"/>
</dbReference>
<gene>
    <name evidence="3" type="ORF">LCGC14_1757430</name>
</gene>
<sequence length="719" mass="81260">MKEKRIYKKFYIGYVILLVFIFQKVMPFDTHFSMNQSEAKLHISFQDDWEELLNTDKSVGRDVVAGENQSMYVAGNIFNSSKNVYDVLLSKYNSSGAMIWNVSWGGALNDYAYAVDINPTSSNIYVVGKTASLGINESDDIFILSYDPSGILQRNITWGGKYQDVAYDVKFLSNFIYIIGYSNSFSSSEDIIVLKFNSSLSLIWNKTYGTTETDIGYGIAVSNSNNIFITGKTTSSGNIDLILIELDNNGNQIWNTTWGGSSTDEGRSLIVNSFNEIFILANTRSFGLGSTDIALLKYNSSKELQWQRIWGGTDLDVGYKLVSDSRFNLFLIGYTESYDLTGKDACIIKYNSSGDYQWYKTRTDSSEDTAYSGYIDFYDNLYITGKTSNKLFLTKFTPLPSNFNLVDNATTPDSDGTFDFFWSESLDAVNYTVYQSNSSITSINSSIIKFVEGNTNRTIGFNNLEEGTYYFIVVAYNTYGNTTSNLINITIRYLPGDFLLSHNADIPDKDGNINFTWSPSQGAESYEFYINNSLQKENLTDNRYTVNNLESGDYKVSVSAINNAGQKSSNEVVIYIRRSPTTFTLTTNAGDPDKDGMFDLIWTKSLYVQYYVIYNSSELISEINDSVSILYNFSPSLDLPTYRYNLSGLNNGTYYYEIVSFNQYGNYSSECIKIRVVIPPISPEYENKFSYLIPFEIILLPILLVLLGALILTYKKLKK</sequence>
<feature type="transmembrane region" description="Helical" evidence="1">
    <location>
        <begin position="691"/>
        <end position="714"/>
    </location>
</feature>
<name>A0A0F9H248_9ZZZZ</name>
<evidence type="ECO:0000313" key="3">
    <source>
        <dbReference type="EMBL" id="KKM05109.1"/>
    </source>
</evidence>
<evidence type="ECO:0000256" key="1">
    <source>
        <dbReference type="SAM" id="Phobius"/>
    </source>
</evidence>
<dbReference type="InterPro" id="IPR013783">
    <property type="entry name" value="Ig-like_fold"/>
</dbReference>
<dbReference type="EMBL" id="LAZR01016299">
    <property type="protein sequence ID" value="KKM05109.1"/>
    <property type="molecule type" value="Genomic_DNA"/>
</dbReference>
<comment type="caution">
    <text evidence="3">The sequence shown here is derived from an EMBL/GenBank/DDBJ whole genome shotgun (WGS) entry which is preliminary data.</text>
</comment>
<dbReference type="AlphaFoldDB" id="A0A0F9H248"/>
<organism evidence="3">
    <name type="scientific">marine sediment metagenome</name>
    <dbReference type="NCBI Taxonomy" id="412755"/>
    <lineage>
        <taxon>unclassified sequences</taxon>
        <taxon>metagenomes</taxon>
        <taxon>ecological metagenomes</taxon>
    </lineage>
</organism>
<dbReference type="SMART" id="SM00060">
    <property type="entry name" value="FN3"/>
    <property type="match status" value="3"/>
</dbReference>
<feature type="domain" description="Fibronectin type-III" evidence="2">
    <location>
        <begin position="495"/>
        <end position="567"/>
    </location>
</feature>
<feature type="domain" description="Fibronectin type-III" evidence="2">
    <location>
        <begin position="398"/>
        <end position="482"/>
    </location>
</feature>
<accession>A0A0F9H248</accession>
<dbReference type="InterPro" id="IPR003961">
    <property type="entry name" value="FN3_dom"/>
</dbReference>
<dbReference type="PANTHER" id="PTHR42754">
    <property type="entry name" value="ENDOGLUCANASE"/>
    <property type="match status" value="1"/>
</dbReference>
<protein>
    <recommendedName>
        <fullName evidence="2">Fibronectin type-III domain-containing protein</fullName>
    </recommendedName>
</protein>
<evidence type="ECO:0000259" key="2">
    <source>
        <dbReference type="SMART" id="SM00060"/>
    </source>
</evidence>
<keyword evidence="1" id="KW-0812">Transmembrane</keyword>
<keyword evidence="1" id="KW-0472">Membrane</keyword>
<reference evidence="3" key="1">
    <citation type="journal article" date="2015" name="Nature">
        <title>Complex archaea that bridge the gap between prokaryotes and eukaryotes.</title>
        <authorList>
            <person name="Spang A."/>
            <person name="Saw J.H."/>
            <person name="Jorgensen S.L."/>
            <person name="Zaremba-Niedzwiedzka K."/>
            <person name="Martijn J."/>
            <person name="Lind A.E."/>
            <person name="van Eijk R."/>
            <person name="Schleper C."/>
            <person name="Guy L."/>
            <person name="Ettema T.J."/>
        </authorList>
    </citation>
    <scope>NUCLEOTIDE SEQUENCE</scope>
</reference>
<dbReference type="PANTHER" id="PTHR42754:SF1">
    <property type="entry name" value="LIPOPROTEIN"/>
    <property type="match status" value="1"/>
</dbReference>
<feature type="domain" description="Fibronectin type-III" evidence="2">
    <location>
        <begin position="578"/>
        <end position="667"/>
    </location>
</feature>
<proteinExistence type="predicted"/>
<keyword evidence="1" id="KW-1133">Transmembrane helix</keyword>